<evidence type="ECO:0000313" key="2">
    <source>
        <dbReference type="Proteomes" id="UP000054560"/>
    </source>
</evidence>
<dbReference type="Proteomes" id="UP000054560">
    <property type="component" value="Unassembled WGS sequence"/>
</dbReference>
<gene>
    <name evidence="1" type="ORF">SARC_18112</name>
</gene>
<dbReference type="EMBL" id="KQ255457">
    <property type="protein sequence ID" value="KNC69375.1"/>
    <property type="molecule type" value="Genomic_DNA"/>
</dbReference>
<dbReference type="RefSeq" id="XP_014143277.1">
    <property type="nucleotide sequence ID" value="XM_014287802.1"/>
</dbReference>
<keyword evidence="2" id="KW-1185">Reference proteome</keyword>
<proteinExistence type="predicted"/>
<protein>
    <submittedName>
        <fullName evidence="1">Uncharacterized protein</fullName>
    </submittedName>
</protein>
<dbReference type="GeneID" id="25918616"/>
<feature type="non-terminal residue" evidence="1">
    <location>
        <position position="1"/>
    </location>
</feature>
<sequence>DSLAGKHPKQESTAAVYNLSPPARKYLAQEWKKLFKGTLQSRMSLVGSALAFATVLAFRAEKVKEHMDGGSNK</sequence>
<organism evidence="1 2">
    <name type="scientific">Sphaeroforma arctica JP610</name>
    <dbReference type="NCBI Taxonomy" id="667725"/>
    <lineage>
        <taxon>Eukaryota</taxon>
        <taxon>Ichthyosporea</taxon>
        <taxon>Ichthyophonida</taxon>
        <taxon>Sphaeroforma</taxon>
    </lineage>
</organism>
<reference evidence="1 2" key="1">
    <citation type="submission" date="2011-02" db="EMBL/GenBank/DDBJ databases">
        <title>The Genome Sequence of Sphaeroforma arctica JP610.</title>
        <authorList>
            <consortium name="The Broad Institute Genome Sequencing Platform"/>
            <person name="Russ C."/>
            <person name="Cuomo C."/>
            <person name="Young S.K."/>
            <person name="Zeng Q."/>
            <person name="Gargeya S."/>
            <person name="Alvarado L."/>
            <person name="Berlin A."/>
            <person name="Chapman S.B."/>
            <person name="Chen Z."/>
            <person name="Freedman E."/>
            <person name="Gellesch M."/>
            <person name="Goldberg J."/>
            <person name="Griggs A."/>
            <person name="Gujja S."/>
            <person name="Heilman E."/>
            <person name="Heiman D."/>
            <person name="Howarth C."/>
            <person name="Mehta T."/>
            <person name="Neiman D."/>
            <person name="Pearson M."/>
            <person name="Roberts A."/>
            <person name="Saif S."/>
            <person name="Shea T."/>
            <person name="Shenoy N."/>
            <person name="Sisk P."/>
            <person name="Stolte C."/>
            <person name="Sykes S."/>
            <person name="White J."/>
            <person name="Yandava C."/>
            <person name="Burger G."/>
            <person name="Gray M.W."/>
            <person name="Holland P.W.H."/>
            <person name="King N."/>
            <person name="Lang F.B.F."/>
            <person name="Roger A.J."/>
            <person name="Ruiz-Trillo I."/>
            <person name="Haas B."/>
            <person name="Nusbaum C."/>
            <person name="Birren B."/>
        </authorList>
    </citation>
    <scope>NUCLEOTIDE SEQUENCE [LARGE SCALE GENOMIC DNA]</scope>
    <source>
        <strain evidence="1 2">JP610</strain>
    </source>
</reference>
<evidence type="ECO:0000313" key="1">
    <source>
        <dbReference type="EMBL" id="KNC69375.1"/>
    </source>
</evidence>
<dbReference type="AlphaFoldDB" id="A0A0L0EY77"/>
<accession>A0A0L0EY77</accession>
<name>A0A0L0EY77_9EUKA</name>